<evidence type="ECO:0000256" key="2">
    <source>
        <dbReference type="ARBA" id="ARBA00022448"/>
    </source>
</evidence>
<dbReference type="SUPFAM" id="SSF161098">
    <property type="entry name" value="MetI-like"/>
    <property type="match status" value="1"/>
</dbReference>
<evidence type="ECO:0000256" key="5">
    <source>
        <dbReference type="ARBA" id="ARBA00022989"/>
    </source>
</evidence>
<dbReference type="InterPro" id="IPR035906">
    <property type="entry name" value="MetI-like_sf"/>
</dbReference>
<evidence type="ECO:0000256" key="3">
    <source>
        <dbReference type="ARBA" id="ARBA00022475"/>
    </source>
</evidence>
<comment type="caution">
    <text evidence="10">The sequence shown here is derived from an EMBL/GenBank/DDBJ whole genome shotgun (WGS) entry which is preliminary data.</text>
</comment>
<dbReference type="Proteomes" id="UP001551176">
    <property type="component" value="Unassembled WGS sequence"/>
</dbReference>
<dbReference type="PANTHER" id="PTHR43227">
    <property type="entry name" value="BLL4140 PROTEIN"/>
    <property type="match status" value="1"/>
</dbReference>
<dbReference type="PROSITE" id="PS50928">
    <property type="entry name" value="ABC_TM1"/>
    <property type="match status" value="1"/>
</dbReference>
<keyword evidence="5 7" id="KW-1133">Transmembrane helix</keyword>
<feature type="transmembrane region" description="Helical" evidence="7">
    <location>
        <begin position="229"/>
        <end position="248"/>
    </location>
</feature>
<keyword evidence="3" id="KW-1003">Cell membrane</keyword>
<keyword evidence="6 7" id="KW-0472">Membrane</keyword>
<evidence type="ECO:0000256" key="4">
    <source>
        <dbReference type="ARBA" id="ARBA00022692"/>
    </source>
</evidence>
<name>A0ABV3BWP0_9ACTN</name>
<evidence type="ECO:0000256" key="8">
    <source>
        <dbReference type="SAM" id="MobiDB-lite"/>
    </source>
</evidence>
<feature type="transmembrane region" description="Helical" evidence="7">
    <location>
        <begin position="92"/>
        <end position="114"/>
    </location>
</feature>
<dbReference type="EMBL" id="JBEYXV010000020">
    <property type="protein sequence ID" value="MEU6825433.1"/>
    <property type="molecule type" value="Genomic_DNA"/>
</dbReference>
<feature type="transmembrane region" description="Helical" evidence="7">
    <location>
        <begin position="30"/>
        <end position="52"/>
    </location>
</feature>
<dbReference type="CDD" id="cd06261">
    <property type="entry name" value="TM_PBP2"/>
    <property type="match status" value="1"/>
</dbReference>
<dbReference type="Gene3D" id="1.10.3720.10">
    <property type="entry name" value="MetI-like"/>
    <property type="match status" value="1"/>
</dbReference>
<feature type="transmembrane region" description="Helical" evidence="7">
    <location>
        <begin position="280"/>
        <end position="300"/>
    </location>
</feature>
<feature type="transmembrane region" description="Helical" evidence="7">
    <location>
        <begin position="173"/>
        <end position="197"/>
    </location>
</feature>
<dbReference type="RefSeq" id="WP_359355858.1">
    <property type="nucleotide sequence ID" value="NZ_JBEYXV010000020.1"/>
</dbReference>
<keyword evidence="11" id="KW-1185">Reference proteome</keyword>
<accession>A0ABV3BWP0</accession>
<feature type="transmembrane region" description="Helical" evidence="7">
    <location>
        <begin position="126"/>
        <end position="147"/>
    </location>
</feature>
<reference evidence="10 11" key="1">
    <citation type="submission" date="2024-06" db="EMBL/GenBank/DDBJ databases">
        <title>The Natural Products Discovery Center: Release of the First 8490 Sequenced Strains for Exploring Actinobacteria Biosynthetic Diversity.</title>
        <authorList>
            <person name="Kalkreuter E."/>
            <person name="Kautsar S.A."/>
            <person name="Yang D."/>
            <person name="Bader C.D."/>
            <person name="Teijaro C.N."/>
            <person name="Fluegel L."/>
            <person name="Davis C.M."/>
            <person name="Simpson J.R."/>
            <person name="Lauterbach L."/>
            <person name="Steele A.D."/>
            <person name="Gui C."/>
            <person name="Meng S."/>
            <person name="Li G."/>
            <person name="Viehrig K."/>
            <person name="Ye F."/>
            <person name="Su P."/>
            <person name="Kiefer A.F."/>
            <person name="Nichols A."/>
            <person name="Cepeda A.J."/>
            <person name="Yan W."/>
            <person name="Fan B."/>
            <person name="Jiang Y."/>
            <person name="Adhikari A."/>
            <person name="Zheng C.-J."/>
            <person name="Schuster L."/>
            <person name="Cowan T.M."/>
            <person name="Smanski M.J."/>
            <person name="Chevrette M.G."/>
            <person name="De Carvalho L.P.S."/>
            <person name="Shen B."/>
        </authorList>
    </citation>
    <scope>NUCLEOTIDE SEQUENCE [LARGE SCALE GENOMIC DNA]</scope>
    <source>
        <strain evidence="10 11">NPDC046838</strain>
    </source>
</reference>
<gene>
    <name evidence="10" type="ORF">ABZ921_32850</name>
</gene>
<sequence length="309" mass="34108">MSIPVTQTRPAPAPVTKGHSPRRRFSGRRIAPYVFVLPAVVLFATFKLYPIAWSFVLSMFKSVDGVDKYVGFDNYVRLFDDPLFWTALQNTAIILVIQVPVMLALSTGLAVALNSALLRARAMFRLGFFLPMITGLVAYGVIFSVLLNQQYGLVNWLLSYVGIGEIPWLTDPLWAQLSLGLALTWHYMGYNAVILLARLQTIPNELYDAAAVDGAGAWKSFRHVTLPGLRPAILLTSVLSTIGTLQIFDEPYILTRGGPDNATLTIGVYLYQNAFTYFDFGYASAIAYVLAVLIGLLGLIQFRVLGDKS</sequence>
<evidence type="ECO:0000256" key="7">
    <source>
        <dbReference type="RuleBase" id="RU363032"/>
    </source>
</evidence>
<keyword evidence="4 7" id="KW-0812">Transmembrane</keyword>
<feature type="domain" description="ABC transmembrane type-1" evidence="9">
    <location>
        <begin position="88"/>
        <end position="301"/>
    </location>
</feature>
<feature type="region of interest" description="Disordered" evidence="8">
    <location>
        <begin position="1"/>
        <end position="23"/>
    </location>
</feature>
<evidence type="ECO:0000313" key="11">
    <source>
        <dbReference type="Proteomes" id="UP001551176"/>
    </source>
</evidence>
<evidence type="ECO:0000259" key="9">
    <source>
        <dbReference type="PROSITE" id="PS50928"/>
    </source>
</evidence>
<dbReference type="InterPro" id="IPR050809">
    <property type="entry name" value="UgpAE/MalFG_permease"/>
</dbReference>
<organism evidence="10 11">
    <name type="scientific">Streptomyces atriruber</name>
    <dbReference type="NCBI Taxonomy" id="545121"/>
    <lineage>
        <taxon>Bacteria</taxon>
        <taxon>Bacillati</taxon>
        <taxon>Actinomycetota</taxon>
        <taxon>Actinomycetes</taxon>
        <taxon>Kitasatosporales</taxon>
        <taxon>Streptomycetaceae</taxon>
        <taxon>Streptomyces</taxon>
    </lineage>
</organism>
<evidence type="ECO:0000256" key="1">
    <source>
        <dbReference type="ARBA" id="ARBA00004651"/>
    </source>
</evidence>
<evidence type="ECO:0000313" key="10">
    <source>
        <dbReference type="EMBL" id="MEU6825433.1"/>
    </source>
</evidence>
<keyword evidence="2 7" id="KW-0813">Transport</keyword>
<protein>
    <submittedName>
        <fullName evidence="10">Sugar ABC transporter permease</fullName>
    </submittedName>
</protein>
<proteinExistence type="inferred from homology"/>
<dbReference type="InterPro" id="IPR000515">
    <property type="entry name" value="MetI-like"/>
</dbReference>
<comment type="subcellular location">
    <subcellularLocation>
        <location evidence="1 7">Cell membrane</location>
        <topology evidence="1 7">Multi-pass membrane protein</topology>
    </subcellularLocation>
</comment>
<dbReference type="Pfam" id="PF00528">
    <property type="entry name" value="BPD_transp_1"/>
    <property type="match status" value="1"/>
</dbReference>
<evidence type="ECO:0000256" key="6">
    <source>
        <dbReference type="ARBA" id="ARBA00023136"/>
    </source>
</evidence>
<dbReference type="PANTHER" id="PTHR43227:SF8">
    <property type="entry name" value="DIACETYLCHITOBIOSE UPTAKE SYSTEM PERMEASE PROTEIN DASB"/>
    <property type="match status" value="1"/>
</dbReference>
<comment type="similarity">
    <text evidence="7">Belongs to the binding-protein-dependent transport system permease family.</text>
</comment>